<dbReference type="GO" id="GO:0032259">
    <property type="term" value="P:methylation"/>
    <property type="evidence" value="ECO:0007669"/>
    <property type="project" value="UniProtKB-KW"/>
</dbReference>
<dbReference type="OrthoDB" id="3647at2759"/>
<dbReference type="CDD" id="cd02440">
    <property type="entry name" value="AdoMet_MTases"/>
    <property type="match status" value="1"/>
</dbReference>
<dbReference type="InterPro" id="IPR029063">
    <property type="entry name" value="SAM-dependent_MTases_sf"/>
</dbReference>
<organism evidence="2 3">
    <name type="scientific">Trichoderma guizhouense</name>
    <dbReference type="NCBI Taxonomy" id="1491466"/>
    <lineage>
        <taxon>Eukaryota</taxon>
        <taxon>Fungi</taxon>
        <taxon>Dikarya</taxon>
        <taxon>Ascomycota</taxon>
        <taxon>Pezizomycotina</taxon>
        <taxon>Sordariomycetes</taxon>
        <taxon>Hypocreomycetidae</taxon>
        <taxon>Hypocreales</taxon>
        <taxon>Hypocreaceae</taxon>
        <taxon>Trichoderma</taxon>
    </lineage>
</organism>
<sequence>MENHQQGREDLAAANREFWNTHGSKIFGSQWMLNFAKKIGDALSENVEWMGIRRRSESGPPVKLLDYACGYGMVSSALLGQFDVIKGIDISDASVAAYNEMAQQSGYPPGLMVAVQGSIPAISTNTVLATEEFFDFDVIAISMALHHMGDQVGVISGLYERLRSGGVLVVVDLAPEAHIHDHANDHSHGHTDCAGGSHSHDHSHDHSHSHSHGAVSSHHTISKHGGFEPEDMKALMAEAGFTPESVDYKLYPDTTPNVSNVPQHGTCQTSKFKPFFIAKGVKQ</sequence>
<dbReference type="PANTHER" id="PTHR43861">
    <property type="entry name" value="TRANS-ACONITATE 2-METHYLTRANSFERASE-RELATED"/>
    <property type="match status" value="1"/>
</dbReference>
<evidence type="ECO:0000313" key="2">
    <source>
        <dbReference type="EMBL" id="OPB40810.1"/>
    </source>
</evidence>
<dbReference type="SUPFAM" id="SSF53335">
    <property type="entry name" value="S-adenosyl-L-methionine-dependent methyltransferases"/>
    <property type="match status" value="1"/>
</dbReference>
<keyword evidence="3" id="KW-1185">Reference proteome</keyword>
<evidence type="ECO:0000256" key="1">
    <source>
        <dbReference type="SAM" id="MobiDB-lite"/>
    </source>
</evidence>
<dbReference type="Proteomes" id="UP000191004">
    <property type="component" value="Unassembled WGS sequence"/>
</dbReference>
<evidence type="ECO:0000313" key="3">
    <source>
        <dbReference type="Proteomes" id="UP000191004"/>
    </source>
</evidence>
<keyword evidence="2" id="KW-0808">Transferase</keyword>
<reference evidence="2 3" key="1">
    <citation type="submission" date="2016-04" db="EMBL/GenBank/DDBJ databases">
        <title>Multiple horizontal gene transfer events from other fungi enriched the ability of the initially mycotrophic fungus Trichoderma (Ascomycota) to feed on dead plant biomass.</title>
        <authorList>
            <person name="Atanasova L."/>
            <person name="Chenthamara K."/>
            <person name="Zhang J."/>
            <person name="Grujic M."/>
            <person name="Henrissat B."/>
            <person name="Kuo A."/>
            <person name="Aertz A."/>
            <person name="Salamov A."/>
            <person name="Lipzen A."/>
            <person name="Labutti K."/>
            <person name="Barry K."/>
            <person name="Miao Y."/>
            <person name="Rahimi M.J."/>
            <person name="Shen Q."/>
            <person name="Grigoriev I.V."/>
            <person name="Kubicek C.P."/>
            <person name="Druzhinina I.S."/>
        </authorList>
    </citation>
    <scope>NUCLEOTIDE SEQUENCE [LARGE SCALE GENOMIC DNA]</scope>
    <source>
        <strain evidence="2 3">NJAU 4742</strain>
    </source>
</reference>
<feature type="compositionally biased region" description="Basic and acidic residues" evidence="1">
    <location>
        <begin position="198"/>
        <end position="208"/>
    </location>
</feature>
<protein>
    <submittedName>
        <fullName evidence="2">SAM-dependent methyltransferase</fullName>
    </submittedName>
</protein>
<accession>A0A1T3CI86</accession>
<dbReference type="AlphaFoldDB" id="A0A1T3CI86"/>
<dbReference type="PANTHER" id="PTHR43861:SF1">
    <property type="entry name" value="TRANS-ACONITATE 2-METHYLTRANSFERASE"/>
    <property type="match status" value="1"/>
</dbReference>
<dbReference type="EMBL" id="LVVK01000017">
    <property type="protein sequence ID" value="OPB40810.1"/>
    <property type="molecule type" value="Genomic_DNA"/>
</dbReference>
<feature type="region of interest" description="Disordered" evidence="1">
    <location>
        <begin position="181"/>
        <end position="227"/>
    </location>
</feature>
<comment type="caution">
    <text evidence="2">The sequence shown here is derived from an EMBL/GenBank/DDBJ whole genome shotgun (WGS) entry which is preliminary data.</text>
</comment>
<name>A0A1T3CI86_9HYPO</name>
<proteinExistence type="predicted"/>
<keyword evidence="2" id="KW-0489">Methyltransferase</keyword>
<dbReference type="Pfam" id="PF13489">
    <property type="entry name" value="Methyltransf_23"/>
    <property type="match status" value="1"/>
</dbReference>
<dbReference type="Gene3D" id="3.40.50.150">
    <property type="entry name" value="Vaccinia Virus protein VP39"/>
    <property type="match status" value="1"/>
</dbReference>
<gene>
    <name evidence="2" type="ORF">A0O28_0008910</name>
</gene>
<feature type="compositionally biased region" description="Basic and acidic residues" evidence="1">
    <location>
        <begin position="181"/>
        <end position="191"/>
    </location>
</feature>
<dbReference type="GO" id="GO:0008168">
    <property type="term" value="F:methyltransferase activity"/>
    <property type="evidence" value="ECO:0007669"/>
    <property type="project" value="UniProtKB-KW"/>
</dbReference>